<dbReference type="GO" id="GO:0006412">
    <property type="term" value="P:translation"/>
    <property type="evidence" value="ECO:0007669"/>
    <property type="project" value="UniProtKB-UniRule"/>
</dbReference>
<sequence>MGNKSPWFRIRSGSFLSQWYPSKKSADYVVSDYKIRSLILKNKYWEVSEIFISRVESKINIDIRSAKPGSIIGKQGSSLSVLKDKISNIFDKKFDISIQVTPVKDSEKDAQIIASRIASEMEKRRSYKAAAKRAVQDALRSSKGIKIKCSGRLGGAEIARDFKLSSGSVPANTIRADIRYGFAEANTNSGKCGVKVWVNLGLEEKKNVS</sequence>
<reference evidence="10 11" key="1">
    <citation type="submission" date="2019-08" db="EMBL/GenBank/DDBJ databases">
        <title>Highly reduced genomes of protist endosymbionts show evolutionary convergence.</title>
        <authorList>
            <person name="George E."/>
            <person name="Husnik F."/>
            <person name="Tashyreva D."/>
            <person name="Prokopchuk G."/>
            <person name="Horak A."/>
            <person name="Kwong W.K."/>
            <person name="Lukes J."/>
            <person name="Keeling P.J."/>
        </authorList>
    </citation>
    <scope>NUCLEOTIDE SEQUENCE [LARGE SCALE GENOMIC DNA]</scope>
    <source>
        <strain evidence="10">1604HC</strain>
    </source>
</reference>
<dbReference type="GO" id="GO:0003735">
    <property type="term" value="F:structural constituent of ribosome"/>
    <property type="evidence" value="ECO:0007669"/>
    <property type="project" value="InterPro"/>
</dbReference>
<dbReference type="HAMAP" id="MF_01309_B">
    <property type="entry name" value="Ribosomal_uS3_B"/>
    <property type="match status" value="1"/>
</dbReference>
<protein>
    <recommendedName>
        <fullName evidence="7 8">Small ribosomal subunit protein uS3</fullName>
    </recommendedName>
</protein>
<evidence type="ECO:0000256" key="2">
    <source>
        <dbReference type="ARBA" id="ARBA00022730"/>
    </source>
</evidence>
<dbReference type="PANTHER" id="PTHR11760:SF19">
    <property type="entry name" value="SMALL RIBOSOMAL SUBUNIT PROTEIN US3C"/>
    <property type="match status" value="1"/>
</dbReference>
<dbReference type="SUPFAM" id="SSF54814">
    <property type="entry name" value="Prokaryotic type KH domain (KH-domain type II)"/>
    <property type="match status" value="1"/>
</dbReference>
<evidence type="ECO:0000256" key="6">
    <source>
        <dbReference type="ARBA" id="ARBA00024998"/>
    </source>
</evidence>
<dbReference type="NCBIfam" id="TIGR01009">
    <property type="entry name" value="rpsC_bact"/>
    <property type="match status" value="1"/>
</dbReference>
<evidence type="ECO:0000259" key="9">
    <source>
        <dbReference type="PROSITE" id="PS50823"/>
    </source>
</evidence>
<keyword evidence="5 8" id="KW-0687">Ribonucleoprotein</keyword>
<dbReference type="Proteomes" id="UP000324924">
    <property type="component" value="Chromosome"/>
</dbReference>
<dbReference type="EMBL" id="CP043314">
    <property type="protein sequence ID" value="QEK38907.1"/>
    <property type="molecule type" value="Genomic_DNA"/>
</dbReference>
<dbReference type="GO" id="GO:0022627">
    <property type="term" value="C:cytosolic small ribosomal subunit"/>
    <property type="evidence" value="ECO:0007669"/>
    <property type="project" value="TreeGrafter"/>
</dbReference>
<evidence type="ECO:0000256" key="8">
    <source>
        <dbReference type="HAMAP-Rule" id="MF_01309"/>
    </source>
</evidence>
<accession>A0A5C0UGS8</accession>
<dbReference type="InterPro" id="IPR015946">
    <property type="entry name" value="KH_dom-like_a/b"/>
</dbReference>
<name>A0A5C0UGS8_9PROT</name>
<evidence type="ECO:0000313" key="11">
    <source>
        <dbReference type="Proteomes" id="UP000324924"/>
    </source>
</evidence>
<dbReference type="Gene3D" id="3.30.1140.32">
    <property type="entry name" value="Ribosomal protein S3, C-terminal domain"/>
    <property type="match status" value="1"/>
</dbReference>
<dbReference type="SUPFAM" id="SSF54821">
    <property type="entry name" value="Ribosomal protein S3 C-terminal domain"/>
    <property type="match status" value="1"/>
</dbReference>
<dbReference type="FunFam" id="3.30.300.20:FF:000001">
    <property type="entry name" value="30S ribosomal protein S3"/>
    <property type="match status" value="1"/>
</dbReference>
<dbReference type="RefSeq" id="WP_148972030.1">
    <property type="nucleotide sequence ID" value="NZ_CP043314.1"/>
</dbReference>
<comment type="subunit">
    <text evidence="8">Part of the 30S ribosomal subunit. Forms a tight complex with proteins S10 and S14.</text>
</comment>
<evidence type="ECO:0000256" key="1">
    <source>
        <dbReference type="ARBA" id="ARBA00010761"/>
    </source>
</evidence>
<dbReference type="Gene3D" id="3.30.300.20">
    <property type="match status" value="1"/>
</dbReference>
<dbReference type="Pfam" id="PF00189">
    <property type="entry name" value="Ribosomal_S3_C"/>
    <property type="match status" value="1"/>
</dbReference>
<keyword evidence="4 8" id="KW-0689">Ribosomal protein</keyword>
<comment type="function">
    <text evidence="6 8">Binds the lower part of the 30S subunit head. Binds mRNA in the 70S ribosome, positioning it for translation.</text>
</comment>
<dbReference type="InterPro" id="IPR009019">
    <property type="entry name" value="KH_sf_prok-type"/>
</dbReference>
<evidence type="ECO:0000256" key="4">
    <source>
        <dbReference type="ARBA" id="ARBA00022980"/>
    </source>
</evidence>
<dbReference type="InterPro" id="IPR057258">
    <property type="entry name" value="Ribosomal_uS3"/>
</dbReference>
<dbReference type="InterPro" id="IPR001351">
    <property type="entry name" value="Ribosomal_uS3_C"/>
</dbReference>
<gene>
    <name evidence="8 10" type="primary">rpsC</name>
    <name evidence="10" type="ORF">FZC36_00440</name>
</gene>
<dbReference type="KEGG" id="nabu:FZC36_00440"/>
<keyword evidence="2 8" id="KW-0699">rRNA-binding</keyword>
<dbReference type="PANTHER" id="PTHR11760">
    <property type="entry name" value="30S/40S RIBOSOMAL PROTEIN S3"/>
    <property type="match status" value="1"/>
</dbReference>
<keyword evidence="11" id="KW-1185">Reference proteome</keyword>
<evidence type="ECO:0000313" key="10">
    <source>
        <dbReference type="EMBL" id="QEK38907.1"/>
    </source>
</evidence>
<dbReference type="OrthoDB" id="9806396at2"/>
<keyword evidence="3 8" id="KW-0694">RNA-binding</keyword>
<dbReference type="Pfam" id="PF07650">
    <property type="entry name" value="KH_2"/>
    <property type="match status" value="1"/>
</dbReference>
<feature type="domain" description="KH type-2" evidence="9">
    <location>
        <begin position="35"/>
        <end position="104"/>
    </location>
</feature>
<dbReference type="AlphaFoldDB" id="A0A5C0UGS8"/>
<proteinExistence type="inferred from homology"/>
<dbReference type="InterPro" id="IPR004044">
    <property type="entry name" value="KH_dom_type_2"/>
</dbReference>
<evidence type="ECO:0000256" key="5">
    <source>
        <dbReference type="ARBA" id="ARBA00023274"/>
    </source>
</evidence>
<dbReference type="GO" id="GO:0019843">
    <property type="term" value="F:rRNA binding"/>
    <property type="evidence" value="ECO:0007669"/>
    <property type="project" value="UniProtKB-UniRule"/>
</dbReference>
<dbReference type="InterPro" id="IPR005704">
    <property type="entry name" value="Ribosomal_uS3_bac-typ"/>
</dbReference>
<organism evidence="10 11">
    <name type="scientific">Candidatus Nesciobacter abundans</name>
    <dbReference type="NCBI Taxonomy" id="2601668"/>
    <lineage>
        <taxon>Bacteria</taxon>
        <taxon>Pseudomonadati</taxon>
        <taxon>Pseudomonadota</taxon>
        <taxon>Alphaproteobacteria</taxon>
        <taxon>Holosporales</taxon>
        <taxon>Holosporaceae</taxon>
        <taxon>Candidatus Nesciobacter</taxon>
    </lineage>
</organism>
<comment type="similarity">
    <text evidence="1 8">Belongs to the universal ribosomal protein uS3 family.</text>
</comment>
<dbReference type="InterPro" id="IPR036419">
    <property type="entry name" value="Ribosomal_S3_C_sf"/>
</dbReference>
<dbReference type="GO" id="GO:0003729">
    <property type="term" value="F:mRNA binding"/>
    <property type="evidence" value="ECO:0007669"/>
    <property type="project" value="UniProtKB-UniRule"/>
</dbReference>
<evidence type="ECO:0000256" key="7">
    <source>
        <dbReference type="ARBA" id="ARBA00035257"/>
    </source>
</evidence>
<evidence type="ECO:0000256" key="3">
    <source>
        <dbReference type="ARBA" id="ARBA00022884"/>
    </source>
</evidence>
<dbReference type="PROSITE" id="PS50823">
    <property type="entry name" value="KH_TYPE_2"/>
    <property type="match status" value="1"/>
</dbReference>